<accession>A0ABU4L102</accession>
<keyword evidence="3" id="KW-0067">ATP-binding</keyword>
<dbReference type="SMART" id="SM00796">
    <property type="entry name" value="AHS1"/>
    <property type="match status" value="1"/>
</dbReference>
<dbReference type="InterPro" id="IPR010016">
    <property type="entry name" value="PxpB"/>
</dbReference>
<dbReference type="SUPFAM" id="SSF50891">
    <property type="entry name" value="Cyclophilin-like"/>
    <property type="match status" value="1"/>
</dbReference>
<evidence type="ECO:0000256" key="4">
    <source>
        <dbReference type="SAM" id="MobiDB-lite"/>
    </source>
</evidence>
<proteinExistence type="predicted"/>
<evidence type="ECO:0000256" key="1">
    <source>
        <dbReference type="ARBA" id="ARBA00022741"/>
    </source>
</evidence>
<dbReference type="RefSeq" id="WP_086754008.1">
    <property type="nucleotide sequence ID" value="NZ_JAGJBZ010000002.1"/>
</dbReference>
<dbReference type="GO" id="GO:0016787">
    <property type="term" value="F:hydrolase activity"/>
    <property type="evidence" value="ECO:0007669"/>
    <property type="project" value="UniProtKB-KW"/>
</dbReference>
<evidence type="ECO:0000259" key="5">
    <source>
        <dbReference type="SMART" id="SM00796"/>
    </source>
</evidence>
<dbReference type="Gene3D" id="3.30.1360.40">
    <property type="match status" value="1"/>
</dbReference>
<evidence type="ECO:0000256" key="2">
    <source>
        <dbReference type="ARBA" id="ARBA00022801"/>
    </source>
</evidence>
<dbReference type="Proteomes" id="UP001271723">
    <property type="component" value="Unassembled WGS sequence"/>
</dbReference>
<dbReference type="InterPro" id="IPR003833">
    <property type="entry name" value="CT_C_D"/>
</dbReference>
<evidence type="ECO:0000313" key="7">
    <source>
        <dbReference type="Proteomes" id="UP001271723"/>
    </source>
</evidence>
<comment type="caution">
    <text evidence="6">The sequence shown here is derived from an EMBL/GenBank/DDBJ whole genome shotgun (WGS) entry which is preliminary data.</text>
</comment>
<keyword evidence="2 6" id="KW-0378">Hydrolase</keyword>
<keyword evidence="7" id="KW-1185">Reference proteome</keyword>
<sequence length="283" mass="29185">MAADAVQAADTGADAEPGRAPGGPVCTVMDCGDSALVVKAAGPDAEENWRLVHALADALDAVRLPGVHDMVATYDALLVEFDSATTDHETVRRVLRHEADRIGAGAGQRSSAPPRRFVVPVVYGGEFGPDLPEVAAQLGLTEDEVVAVHSGSDLTVRCLGAPAGAPMMDGPPFPGPVPRLASPRTRVDPGAVAVAGRQAVICPMPSPGGWPLLGRTPLRVLDPHSDPLTAYRPGDTFRFVPITPDEWDTYAGTPLAAYDAGTGTGGGPAHDDASRTTPAGRRG</sequence>
<keyword evidence="1" id="KW-0547">Nucleotide-binding</keyword>
<dbReference type="Pfam" id="PF02682">
    <property type="entry name" value="CT_C_D"/>
    <property type="match status" value="1"/>
</dbReference>
<feature type="domain" description="Carboxyltransferase" evidence="5">
    <location>
        <begin position="26"/>
        <end position="231"/>
    </location>
</feature>
<feature type="region of interest" description="Disordered" evidence="4">
    <location>
        <begin position="1"/>
        <end position="22"/>
    </location>
</feature>
<feature type="region of interest" description="Disordered" evidence="4">
    <location>
        <begin position="259"/>
        <end position="283"/>
    </location>
</feature>
<dbReference type="PANTHER" id="PTHR34698:SF2">
    <property type="entry name" value="5-OXOPROLINASE SUBUNIT B"/>
    <property type="match status" value="1"/>
</dbReference>
<dbReference type="InterPro" id="IPR029000">
    <property type="entry name" value="Cyclophilin-like_dom_sf"/>
</dbReference>
<gene>
    <name evidence="6" type="ORF">PV517_12040</name>
</gene>
<dbReference type="SUPFAM" id="SSF160467">
    <property type="entry name" value="PH0987 N-terminal domain-like"/>
    <property type="match status" value="1"/>
</dbReference>
<evidence type="ECO:0000313" key="6">
    <source>
        <dbReference type="EMBL" id="MDX2909424.1"/>
    </source>
</evidence>
<protein>
    <submittedName>
        <fullName evidence="6">Allophanate hydrolase subunit 1</fullName>
    </submittedName>
</protein>
<dbReference type="EMBL" id="JARAVY010000004">
    <property type="protein sequence ID" value="MDX2909424.1"/>
    <property type="molecule type" value="Genomic_DNA"/>
</dbReference>
<feature type="compositionally biased region" description="Low complexity" evidence="4">
    <location>
        <begin position="1"/>
        <end position="15"/>
    </location>
</feature>
<dbReference type="PANTHER" id="PTHR34698">
    <property type="entry name" value="5-OXOPROLINASE SUBUNIT B"/>
    <property type="match status" value="1"/>
</dbReference>
<evidence type="ECO:0000256" key="3">
    <source>
        <dbReference type="ARBA" id="ARBA00022840"/>
    </source>
</evidence>
<dbReference type="Gene3D" id="2.40.100.10">
    <property type="entry name" value="Cyclophilin-like"/>
    <property type="match status" value="1"/>
</dbReference>
<organism evidence="6 7">
    <name type="scientific">Streptomyces griseiscabiei</name>
    <dbReference type="NCBI Taxonomy" id="2993540"/>
    <lineage>
        <taxon>Bacteria</taxon>
        <taxon>Bacillati</taxon>
        <taxon>Actinomycetota</taxon>
        <taxon>Actinomycetes</taxon>
        <taxon>Kitasatosporales</taxon>
        <taxon>Streptomycetaceae</taxon>
        <taxon>Streptomyces</taxon>
    </lineage>
</organism>
<reference evidence="6 7" key="1">
    <citation type="journal article" date="2023" name="Microb. Genom.">
        <title>Mesoterricola silvestris gen. nov., sp. nov., Mesoterricola sediminis sp. nov., Geothrix oryzae sp. nov., Geothrix edaphica sp. nov., Geothrix rubra sp. nov., and Geothrix limicola sp. nov., six novel members of Acidobacteriota isolated from soils.</title>
        <authorList>
            <person name="Weisberg A.J."/>
            <person name="Pearce E."/>
            <person name="Kramer C.G."/>
            <person name="Chang J.H."/>
            <person name="Clarke C.R."/>
        </authorList>
    </citation>
    <scope>NUCLEOTIDE SEQUENCE [LARGE SCALE GENOMIC DNA]</scope>
    <source>
        <strain evidence="6 7">NRRL_B-2795</strain>
    </source>
</reference>
<name>A0ABU4L102_9ACTN</name>